<evidence type="ECO:0000313" key="1">
    <source>
        <dbReference type="EMBL" id="CAF1529092.1"/>
    </source>
</evidence>
<dbReference type="Proteomes" id="UP000663828">
    <property type="component" value="Unassembled WGS sequence"/>
</dbReference>
<protein>
    <submittedName>
        <fullName evidence="1">Uncharacterized protein</fullName>
    </submittedName>
</protein>
<dbReference type="AlphaFoldDB" id="A0A815VJG5"/>
<keyword evidence="2" id="KW-1185">Reference proteome</keyword>
<evidence type="ECO:0000313" key="2">
    <source>
        <dbReference type="Proteomes" id="UP000663828"/>
    </source>
</evidence>
<sequence length="178" mass="21425">NMENFPFLFLSTMVNLYLPYYGLHPMTKFIPVVHYVFIREGLKVIYKNEVSEFIPWEWEIFHDGLIVIDYVKENHEITCEFRFEPTILHFLFTHGPKGFSGVFKQDCFMKNNHELLSGKVDELIQFIENSLKKVYRPRLLWHGRFQPESSGKEPAGTCWNREELYRNRLRFQRIQSPE</sequence>
<dbReference type="EMBL" id="CAJNOR010004817">
    <property type="protein sequence ID" value="CAF1529092.1"/>
    <property type="molecule type" value="Genomic_DNA"/>
</dbReference>
<organism evidence="1 2">
    <name type="scientific">Adineta ricciae</name>
    <name type="common">Rotifer</name>
    <dbReference type="NCBI Taxonomy" id="249248"/>
    <lineage>
        <taxon>Eukaryota</taxon>
        <taxon>Metazoa</taxon>
        <taxon>Spiralia</taxon>
        <taxon>Gnathifera</taxon>
        <taxon>Rotifera</taxon>
        <taxon>Eurotatoria</taxon>
        <taxon>Bdelloidea</taxon>
        <taxon>Adinetida</taxon>
        <taxon>Adinetidae</taxon>
        <taxon>Adineta</taxon>
    </lineage>
</organism>
<feature type="non-terminal residue" evidence="1">
    <location>
        <position position="1"/>
    </location>
</feature>
<name>A0A815VJG5_ADIRI</name>
<gene>
    <name evidence="1" type="ORF">XAT740_LOCUS41326</name>
</gene>
<reference evidence="1" key="1">
    <citation type="submission" date="2021-02" db="EMBL/GenBank/DDBJ databases">
        <authorList>
            <person name="Nowell W R."/>
        </authorList>
    </citation>
    <scope>NUCLEOTIDE SEQUENCE</scope>
</reference>
<accession>A0A815VJG5</accession>
<proteinExistence type="predicted"/>
<comment type="caution">
    <text evidence="1">The sequence shown here is derived from an EMBL/GenBank/DDBJ whole genome shotgun (WGS) entry which is preliminary data.</text>
</comment>